<reference evidence="2" key="1">
    <citation type="journal article" date="2015" name="Nature">
        <title>Complex archaea that bridge the gap between prokaryotes and eukaryotes.</title>
        <authorList>
            <person name="Spang A."/>
            <person name="Saw J.H."/>
            <person name="Jorgensen S.L."/>
            <person name="Zaremba-Niedzwiedzka K."/>
            <person name="Martijn J."/>
            <person name="Lind A.E."/>
            <person name="van Eijk R."/>
            <person name="Schleper C."/>
            <person name="Guy L."/>
            <person name="Ettema T.J."/>
        </authorList>
    </citation>
    <scope>NUCLEOTIDE SEQUENCE</scope>
</reference>
<dbReference type="EMBL" id="LAZR01001772">
    <property type="protein sequence ID" value="KKN39302.1"/>
    <property type="molecule type" value="Genomic_DNA"/>
</dbReference>
<feature type="transmembrane region" description="Helical" evidence="1">
    <location>
        <begin position="291"/>
        <end position="312"/>
    </location>
</feature>
<evidence type="ECO:0000313" key="2">
    <source>
        <dbReference type="EMBL" id="KKN39302.1"/>
    </source>
</evidence>
<keyword evidence="1" id="KW-0472">Membrane</keyword>
<protein>
    <submittedName>
        <fullName evidence="2">Uncharacterized protein</fullName>
    </submittedName>
</protein>
<feature type="transmembrane region" description="Helical" evidence="1">
    <location>
        <begin position="343"/>
        <end position="360"/>
    </location>
</feature>
<name>A0A0F9QQQ1_9ZZZZ</name>
<proteinExistence type="predicted"/>
<evidence type="ECO:0000256" key="1">
    <source>
        <dbReference type="SAM" id="Phobius"/>
    </source>
</evidence>
<comment type="caution">
    <text evidence="2">The sequence shown here is derived from an EMBL/GenBank/DDBJ whole genome shotgun (WGS) entry which is preliminary data.</text>
</comment>
<keyword evidence="1" id="KW-1133">Transmembrane helix</keyword>
<dbReference type="AlphaFoldDB" id="A0A0F9QQQ1"/>
<feature type="transmembrane region" description="Helical" evidence="1">
    <location>
        <begin position="30"/>
        <end position="49"/>
    </location>
</feature>
<sequence>MSEASKAQGAAAVNQSCNNIVWYNKTMRKLVAALLIAGIVSLFGVITPARSQSTIDTPDTYTMNSVEVYRNALEVGDSLYLFVHTEKYAVNPAQGTAADLFLVRLMDGADELGNNIPFPYFDDGFNVSIGSIYFNAAEAPAFDPVGGYTMRVQGNPSFSWTDGTPPVRELSTFSLWFDESTVSATRDRLTVRLRALAFSLQQSWADPNFILVETIPGRNTLTPVGEGYFEVIIDNLRTITPGLFSDVSGFADFQERDYDDTYANVLRSRRAATQFAGLDDLATDFNISAGWMATIVWFLVTGVVAAGLVWAFGEPGKKFMPLAVVVMLTLGALAGFLEPSIMILFSILLILSGVVWLLFYRRSVA</sequence>
<gene>
    <name evidence="2" type="ORF">LCGC14_0744950</name>
</gene>
<feature type="transmembrane region" description="Helical" evidence="1">
    <location>
        <begin position="319"/>
        <end position="337"/>
    </location>
</feature>
<accession>A0A0F9QQQ1</accession>
<keyword evidence="1" id="KW-0812">Transmembrane</keyword>
<organism evidence="2">
    <name type="scientific">marine sediment metagenome</name>
    <dbReference type="NCBI Taxonomy" id="412755"/>
    <lineage>
        <taxon>unclassified sequences</taxon>
        <taxon>metagenomes</taxon>
        <taxon>ecological metagenomes</taxon>
    </lineage>
</organism>